<reference evidence="3" key="1">
    <citation type="journal article" date="2019" name="Int. J. Syst. Evol. Microbiol.">
        <title>The Global Catalogue of Microorganisms (GCM) 10K type strain sequencing project: providing services to taxonomists for standard genome sequencing and annotation.</title>
        <authorList>
            <consortium name="The Broad Institute Genomics Platform"/>
            <consortium name="The Broad Institute Genome Sequencing Center for Infectious Disease"/>
            <person name="Wu L."/>
            <person name="Ma J."/>
        </authorList>
    </citation>
    <scope>NUCLEOTIDE SEQUENCE [LARGE SCALE GENOMIC DNA]</scope>
    <source>
        <strain evidence="3">JCM 14718</strain>
    </source>
</reference>
<feature type="transmembrane region" description="Helical" evidence="1">
    <location>
        <begin position="21"/>
        <end position="39"/>
    </location>
</feature>
<feature type="transmembrane region" description="Helical" evidence="1">
    <location>
        <begin position="95"/>
        <end position="114"/>
    </location>
</feature>
<dbReference type="InterPro" id="IPR049500">
    <property type="entry name" value="Peptidase_M50B-like"/>
</dbReference>
<accession>A0ABP4SMU3</accession>
<keyword evidence="1" id="KW-1133">Transmembrane helix</keyword>
<feature type="transmembrane region" description="Helical" evidence="1">
    <location>
        <begin position="161"/>
        <end position="183"/>
    </location>
</feature>
<gene>
    <name evidence="2" type="ORF">GCM10009765_25920</name>
</gene>
<keyword evidence="3" id="KW-1185">Reference proteome</keyword>
<feature type="transmembrane region" description="Helical" evidence="1">
    <location>
        <begin position="219"/>
        <end position="243"/>
    </location>
</feature>
<keyword evidence="1" id="KW-0472">Membrane</keyword>
<evidence type="ECO:0000313" key="3">
    <source>
        <dbReference type="Proteomes" id="UP001500618"/>
    </source>
</evidence>
<evidence type="ECO:0000256" key="1">
    <source>
        <dbReference type="SAM" id="Phobius"/>
    </source>
</evidence>
<dbReference type="Proteomes" id="UP001500618">
    <property type="component" value="Unassembled WGS sequence"/>
</dbReference>
<protein>
    <submittedName>
        <fullName evidence="2">M50 family metallopeptidase</fullName>
    </submittedName>
</protein>
<dbReference type="Pfam" id="PF13398">
    <property type="entry name" value="Peptidase_M50B"/>
    <property type="match status" value="1"/>
</dbReference>
<sequence length="247" mass="25752">MPMHEYAAAADLTSSWRQPEWLLIAVAAAAAVCVLWDRVWRVARNVVTIAHEGGHALVALLTGRQLSGIRLHSDTSGLTLSAGQPEGPGMVATAAAGYLAAPLVGTVVAGLVSLGQATRVMWIGAAILLTMLVLVRNAYGALSLVLTAVALLAVSLLTPPALHAAIGGGLSCFLLFAGPRTLVELHRQRRNQFIQSPHLRDLRVQSDVDQLARLTGLSVGIWLTIMATAMAAAIVLSVGALLVSATP</sequence>
<keyword evidence="1" id="KW-0812">Transmembrane</keyword>
<proteinExistence type="predicted"/>
<evidence type="ECO:0000313" key="2">
    <source>
        <dbReference type="EMBL" id="GAA1675429.1"/>
    </source>
</evidence>
<organism evidence="2 3">
    <name type="scientific">Fodinicola feengrottensis</name>
    <dbReference type="NCBI Taxonomy" id="435914"/>
    <lineage>
        <taxon>Bacteria</taxon>
        <taxon>Bacillati</taxon>
        <taxon>Actinomycetota</taxon>
        <taxon>Actinomycetes</taxon>
        <taxon>Mycobacteriales</taxon>
        <taxon>Fodinicola</taxon>
    </lineage>
</organism>
<comment type="caution">
    <text evidence="2">The sequence shown here is derived from an EMBL/GenBank/DDBJ whole genome shotgun (WGS) entry which is preliminary data.</text>
</comment>
<feature type="transmembrane region" description="Helical" evidence="1">
    <location>
        <begin position="126"/>
        <end position="155"/>
    </location>
</feature>
<dbReference type="EMBL" id="BAAANY010000009">
    <property type="protein sequence ID" value="GAA1675429.1"/>
    <property type="molecule type" value="Genomic_DNA"/>
</dbReference>
<name>A0ABP4SMU3_9ACTN</name>